<keyword evidence="6" id="KW-1185">Reference proteome</keyword>
<dbReference type="InterPro" id="IPR003593">
    <property type="entry name" value="AAA+_ATPase"/>
</dbReference>
<dbReference type="SUPFAM" id="SSF52540">
    <property type="entry name" value="P-loop containing nucleoside triphosphate hydrolases"/>
    <property type="match status" value="1"/>
</dbReference>
<dbReference type="OrthoDB" id="9805147at2"/>
<dbReference type="RefSeq" id="WP_045250016.1">
    <property type="nucleotide sequence ID" value="NZ_CP099706.1"/>
</dbReference>
<feature type="domain" description="Bacterial type II secretion system protein E" evidence="4">
    <location>
        <begin position="374"/>
        <end position="388"/>
    </location>
</feature>
<dbReference type="InterPro" id="IPR001482">
    <property type="entry name" value="T2SS/T4SS_dom"/>
</dbReference>
<accession>A0A0F0L0E9</accession>
<dbReference type="FunFam" id="3.30.450.90:FF:000001">
    <property type="entry name" value="Type II secretion system ATPase GspE"/>
    <property type="match status" value="1"/>
</dbReference>
<evidence type="ECO:0000256" key="1">
    <source>
        <dbReference type="ARBA" id="ARBA00006611"/>
    </source>
</evidence>
<dbReference type="Pfam" id="PF00437">
    <property type="entry name" value="T2SSE"/>
    <property type="match status" value="1"/>
</dbReference>
<protein>
    <submittedName>
        <fullName evidence="5">Type II secretion system protein E</fullName>
    </submittedName>
</protein>
<dbReference type="PATRIC" id="fig|582680.7.peg.1346"/>
<dbReference type="SUPFAM" id="SSF160246">
    <property type="entry name" value="EspE N-terminal domain-like"/>
    <property type="match status" value="1"/>
</dbReference>
<dbReference type="Proteomes" id="UP000033448">
    <property type="component" value="Unassembled WGS sequence"/>
</dbReference>
<dbReference type="Gene3D" id="3.30.450.90">
    <property type="match status" value="1"/>
</dbReference>
<dbReference type="PANTHER" id="PTHR30258:SF1">
    <property type="entry name" value="PROTEIN TRANSPORT PROTEIN HOFB HOMOLOG"/>
    <property type="match status" value="1"/>
</dbReference>
<comment type="similarity">
    <text evidence="1">Belongs to the GSP E family.</text>
</comment>
<name>A0A0F0L0E9_9MICO</name>
<dbReference type="Gene3D" id="3.30.300.160">
    <property type="entry name" value="Type II secretion system, protein E, N-terminal domain"/>
    <property type="match status" value="1"/>
</dbReference>
<dbReference type="PANTHER" id="PTHR30258">
    <property type="entry name" value="TYPE II SECRETION SYSTEM PROTEIN GSPE-RELATED"/>
    <property type="match status" value="1"/>
</dbReference>
<dbReference type="CDD" id="cd01129">
    <property type="entry name" value="PulE-GspE-like"/>
    <property type="match status" value="1"/>
</dbReference>
<evidence type="ECO:0000313" key="5">
    <source>
        <dbReference type="EMBL" id="KJL25820.1"/>
    </source>
</evidence>
<dbReference type="GO" id="GO:0016887">
    <property type="term" value="F:ATP hydrolysis activity"/>
    <property type="evidence" value="ECO:0007669"/>
    <property type="project" value="TreeGrafter"/>
</dbReference>
<gene>
    <name evidence="5" type="primary">epsE_2</name>
    <name evidence="5" type="ORF">RL72_01307</name>
</gene>
<dbReference type="AlphaFoldDB" id="A0A0F0L0E9"/>
<organism evidence="5 6">
    <name type="scientific">Microbacterium azadirachtae</name>
    <dbReference type="NCBI Taxonomy" id="582680"/>
    <lineage>
        <taxon>Bacteria</taxon>
        <taxon>Bacillati</taxon>
        <taxon>Actinomycetota</taxon>
        <taxon>Actinomycetes</taxon>
        <taxon>Micrococcales</taxon>
        <taxon>Microbacteriaceae</taxon>
        <taxon>Microbacterium</taxon>
    </lineage>
</organism>
<evidence type="ECO:0000259" key="4">
    <source>
        <dbReference type="PROSITE" id="PS00662"/>
    </source>
</evidence>
<dbReference type="PROSITE" id="PS00662">
    <property type="entry name" value="T2SP_E"/>
    <property type="match status" value="1"/>
</dbReference>
<proteinExistence type="inferred from homology"/>
<dbReference type="InterPro" id="IPR007831">
    <property type="entry name" value="T2SS_GspE_N"/>
</dbReference>
<reference evidence="5 6" key="1">
    <citation type="submission" date="2015-02" db="EMBL/GenBank/DDBJ databases">
        <title>Draft genome sequences of ten Microbacterium spp. with emphasis on heavy metal contaminated environments.</title>
        <authorList>
            <person name="Corretto E."/>
        </authorList>
    </citation>
    <scope>NUCLEOTIDE SEQUENCE [LARGE SCALE GENOMIC DNA]</scope>
    <source>
        <strain evidence="5 6">DSM 23848</strain>
    </source>
</reference>
<evidence type="ECO:0000256" key="3">
    <source>
        <dbReference type="ARBA" id="ARBA00022840"/>
    </source>
</evidence>
<dbReference type="GO" id="GO:0005524">
    <property type="term" value="F:ATP binding"/>
    <property type="evidence" value="ECO:0007669"/>
    <property type="project" value="UniProtKB-KW"/>
</dbReference>
<sequence length="555" mass="60424">MRGLGQMLVLTGAARAEDVNAAVSAVGDGDALPGYLLRRGLVNEVQLAEAVSVATSTPYVDLTAYPLDPEVIALVPGPLCRRYRMIPLRHHRDQLTVAMVDPTDIIALDDVASLTDLRVTPVVVTDEALNQAFERFLRSDEELTDLSEQIGEASATSNVVFTEQLDDQDADAPVVRFVNLLITQAINDRASDIHIEPGEHRLTVRFRIDGVLHEMQRADRSIQDGVISRLKIMSSIDIAEKRVPQDGRISVLHEGRSVDLRVATLPTVWGEKIVMRILDNSGQVMLMSDLLFSEPNEELFTRAISRPHGMVLVTGPTGSGKSTTLYTALRAVANPRVNVITVEDPVEYRIPDINQIQVNPRAGLTFATALRSILRADPDVVLVGEIRDRETAAISVEAALTGHLVLSTLHTNDAPSALTRLVEIGTEPFLVATALSAVIAQRLARLLCTKCRQPIDHDTAMLKSVGMPAHLIKGATVHRAVGCTVCSNTGYRGRVALHEAMEVTDRIEQALVGRATGGELREIALEQGMIPLRDDGWAKVARGITTIEEILRVSV</sequence>
<dbReference type="EMBL" id="JYIT01000068">
    <property type="protein sequence ID" value="KJL25820.1"/>
    <property type="molecule type" value="Genomic_DNA"/>
</dbReference>
<dbReference type="GO" id="GO:0005886">
    <property type="term" value="C:plasma membrane"/>
    <property type="evidence" value="ECO:0007669"/>
    <property type="project" value="TreeGrafter"/>
</dbReference>
<dbReference type="FunFam" id="3.40.50.300:FF:000398">
    <property type="entry name" value="Type IV pilus assembly ATPase PilB"/>
    <property type="match status" value="1"/>
</dbReference>
<dbReference type="Gene3D" id="3.40.50.300">
    <property type="entry name" value="P-loop containing nucleotide triphosphate hydrolases"/>
    <property type="match status" value="1"/>
</dbReference>
<keyword evidence="3" id="KW-0067">ATP-binding</keyword>
<dbReference type="SMART" id="SM00382">
    <property type="entry name" value="AAA"/>
    <property type="match status" value="1"/>
</dbReference>
<comment type="caution">
    <text evidence="5">The sequence shown here is derived from an EMBL/GenBank/DDBJ whole genome shotgun (WGS) entry which is preliminary data.</text>
</comment>
<evidence type="ECO:0000313" key="6">
    <source>
        <dbReference type="Proteomes" id="UP000033448"/>
    </source>
</evidence>
<dbReference type="Pfam" id="PF05157">
    <property type="entry name" value="MshEN"/>
    <property type="match status" value="1"/>
</dbReference>
<evidence type="ECO:0000256" key="2">
    <source>
        <dbReference type="ARBA" id="ARBA00022741"/>
    </source>
</evidence>
<dbReference type="InterPro" id="IPR037257">
    <property type="entry name" value="T2SS_E_N_sf"/>
</dbReference>
<keyword evidence="2" id="KW-0547">Nucleotide-binding</keyword>
<dbReference type="InterPro" id="IPR027417">
    <property type="entry name" value="P-loop_NTPase"/>
</dbReference>